<accession>G0HQY2</accession>
<dbReference type="AlphaFoldDB" id="G0HQY2"/>
<evidence type="ECO:0000313" key="3">
    <source>
        <dbReference type="Proteomes" id="UP000005629"/>
    </source>
</evidence>
<dbReference type="STRING" id="634497.HAH_0140"/>
<evidence type="ECO:0000313" key="2">
    <source>
        <dbReference type="EMBL" id="AEM55773.1"/>
    </source>
</evidence>
<dbReference type="KEGG" id="hhi:HAH_0140"/>
<dbReference type="InterPro" id="IPR056399">
    <property type="entry name" value="Microp_archaea"/>
</dbReference>
<name>G0HQY2_HALHT</name>
<dbReference type="Pfam" id="PF24004">
    <property type="entry name" value="Microp_archaea"/>
    <property type="match status" value="1"/>
</dbReference>
<organism evidence="2 3">
    <name type="scientific">Haloarcula hispanica (strain ATCC 33960 / DSM 4426 / JCM 8911 / NBRC 102182 / NCIMB 2187 / VKM B-1755)</name>
    <dbReference type="NCBI Taxonomy" id="634497"/>
    <lineage>
        <taxon>Archaea</taxon>
        <taxon>Methanobacteriati</taxon>
        <taxon>Methanobacteriota</taxon>
        <taxon>Stenosarchaea group</taxon>
        <taxon>Halobacteria</taxon>
        <taxon>Halobacteriales</taxon>
        <taxon>Haloarculaceae</taxon>
        <taxon>Haloarcula</taxon>
    </lineage>
</organism>
<protein>
    <submittedName>
        <fullName evidence="2">Uncharacterized protein</fullName>
    </submittedName>
</protein>
<proteinExistence type="predicted"/>
<evidence type="ECO:0000256" key="1">
    <source>
        <dbReference type="SAM" id="Phobius"/>
    </source>
</evidence>
<feature type="transmembrane region" description="Helical" evidence="1">
    <location>
        <begin position="29"/>
        <end position="51"/>
    </location>
</feature>
<keyword evidence="1" id="KW-0472">Membrane</keyword>
<dbReference type="Proteomes" id="UP000005629">
    <property type="component" value="Chromosome I"/>
</dbReference>
<sequence length="53" mass="5609">MDGSDLENRFSSFNVRPEILIGMSKATKIVLGTIGVSALLSIGIVINLVLFSA</sequence>
<gene>
    <name evidence="2" type="ordered locus">HAH_0140</name>
</gene>
<dbReference type="EMBL" id="CP002921">
    <property type="protein sequence ID" value="AEM55773.1"/>
    <property type="molecule type" value="Genomic_DNA"/>
</dbReference>
<keyword evidence="1" id="KW-1133">Transmembrane helix</keyword>
<reference evidence="2 3" key="1">
    <citation type="journal article" date="2011" name="J. Bacteriol.">
        <title>Complete genome sequence of Haloarcula hispanica, a model haloarchaeon for studying genetics, metabolism, and virus-host interaction.</title>
        <authorList>
            <person name="Liu H."/>
            <person name="Wu Z."/>
            <person name="Li M."/>
            <person name="Zhang F."/>
            <person name="Zheng H."/>
            <person name="Han J."/>
            <person name="Liu J."/>
            <person name="Zhou J."/>
            <person name="Wang S."/>
            <person name="Xiang H."/>
        </authorList>
    </citation>
    <scope>NUCLEOTIDE SEQUENCE [LARGE SCALE GENOMIC DNA]</scope>
    <source>
        <strain evidence="3">ATCC 33960 / DSM 4426 / JCM 8911 / NBRC 102182 / NCIMB 2187 / VKM B-1755</strain>
    </source>
</reference>
<keyword evidence="1" id="KW-0812">Transmembrane</keyword>
<dbReference type="HOGENOM" id="CLU_3056994_0_0_2"/>